<dbReference type="HAMAP" id="MF_02120">
    <property type="entry name" value="LysA"/>
    <property type="match status" value="1"/>
</dbReference>
<dbReference type="InterPro" id="IPR022644">
    <property type="entry name" value="De-COase2_N"/>
</dbReference>
<comment type="catalytic activity">
    <reaction evidence="5 8">
        <text>meso-2,6-diaminopimelate + H(+) = L-lysine + CO2</text>
        <dbReference type="Rhea" id="RHEA:15101"/>
        <dbReference type="ChEBI" id="CHEBI:15378"/>
        <dbReference type="ChEBI" id="CHEBI:16526"/>
        <dbReference type="ChEBI" id="CHEBI:32551"/>
        <dbReference type="ChEBI" id="CHEBI:57791"/>
        <dbReference type="EC" id="4.1.1.20"/>
    </reaction>
</comment>
<dbReference type="InterPro" id="IPR002986">
    <property type="entry name" value="DAP_deCOOHase_LysA"/>
</dbReference>
<comment type="pathway">
    <text evidence="5 8">Amino-acid biosynthesis; L-lysine biosynthesis via DAP pathway; L-lysine from DL-2,6-diaminopimelate: step 1/1.</text>
</comment>
<dbReference type="SUPFAM" id="SSF50621">
    <property type="entry name" value="Alanine racemase C-terminal domain-like"/>
    <property type="match status" value="1"/>
</dbReference>
<feature type="binding site" evidence="5">
    <location>
        <position position="406"/>
    </location>
    <ligand>
        <name>pyridoxal 5'-phosphate</name>
        <dbReference type="ChEBI" id="CHEBI:597326"/>
    </ligand>
</feature>
<dbReference type="SUPFAM" id="SSF51419">
    <property type="entry name" value="PLP-binding barrel"/>
    <property type="match status" value="1"/>
</dbReference>
<dbReference type="InterPro" id="IPR000183">
    <property type="entry name" value="Orn/DAP/Arg_de-COase"/>
</dbReference>
<evidence type="ECO:0000256" key="3">
    <source>
        <dbReference type="ARBA" id="ARBA00022898"/>
    </source>
</evidence>
<keyword evidence="2 5" id="KW-0210">Decarboxylase</keyword>
<gene>
    <name evidence="5 10" type="primary">lysA</name>
    <name evidence="10" type="ORF">F0Q34_01925</name>
</gene>
<comment type="subunit">
    <text evidence="5">Homodimer.</text>
</comment>
<evidence type="ECO:0000313" key="10">
    <source>
        <dbReference type="EMBL" id="KAA2214502.1"/>
    </source>
</evidence>
<organism evidence="10 11">
    <name type="scientific">Teichococcus oryzae</name>
    <dbReference type="NCBI Taxonomy" id="1608942"/>
    <lineage>
        <taxon>Bacteria</taxon>
        <taxon>Pseudomonadati</taxon>
        <taxon>Pseudomonadota</taxon>
        <taxon>Alphaproteobacteria</taxon>
        <taxon>Acetobacterales</taxon>
        <taxon>Roseomonadaceae</taxon>
        <taxon>Roseomonas</taxon>
    </lineage>
</organism>
<feature type="binding site" evidence="5">
    <location>
        <position position="345"/>
    </location>
    <ligand>
        <name>substrate</name>
    </ligand>
</feature>
<dbReference type="UniPathway" id="UPA00034">
    <property type="reaction ID" value="UER00027"/>
</dbReference>
<dbReference type="CDD" id="cd06828">
    <property type="entry name" value="PLPDE_III_DapDC"/>
    <property type="match status" value="1"/>
</dbReference>
<keyword evidence="3 5" id="KW-0663">Pyridoxal phosphate</keyword>
<comment type="caution">
    <text evidence="10">The sequence shown here is derived from an EMBL/GenBank/DDBJ whole genome shotgun (WGS) entry which is preliminary data.</text>
</comment>
<feature type="binding site" evidence="5">
    <location>
        <position position="378"/>
    </location>
    <ligand>
        <name>substrate</name>
    </ligand>
</feature>
<dbReference type="GO" id="GO:0009089">
    <property type="term" value="P:lysine biosynthetic process via diaminopimelate"/>
    <property type="evidence" value="ECO:0007669"/>
    <property type="project" value="UniProtKB-UniRule"/>
</dbReference>
<dbReference type="Pfam" id="PF02784">
    <property type="entry name" value="Orn_Arg_deC_N"/>
    <property type="match status" value="1"/>
</dbReference>
<evidence type="ECO:0000256" key="6">
    <source>
        <dbReference type="NCBIfam" id="TIGR01048"/>
    </source>
</evidence>
<comment type="cofactor">
    <cofactor evidence="1 5 7 8">
        <name>pyridoxal 5'-phosphate</name>
        <dbReference type="ChEBI" id="CHEBI:597326"/>
    </cofactor>
</comment>
<protein>
    <recommendedName>
        <fullName evidence="5 6">Diaminopimelate decarboxylase</fullName>
        <shortName evidence="5">DAP decarboxylase</shortName>
        <shortName evidence="5">DAPDC</shortName>
        <ecNumber evidence="5 6">4.1.1.20</ecNumber>
    </recommendedName>
</protein>
<accession>A0A5B2TJ37</accession>
<dbReference type="FunFam" id="3.20.20.10:FF:000003">
    <property type="entry name" value="Diaminopimelate decarboxylase"/>
    <property type="match status" value="1"/>
</dbReference>
<dbReference type="PANTHER" id="PTHR43727">
    <property type="entry name" value="DIAMINOPIMELATE DECARBOXYLASE"/>
    <property type="match status" value="1"/>
</dbReference>
<keyword evidence="5" id="KW-0028">Amino-acid biosynthesis</keyword>
<evidence type="ECO:0000313" key="11">
    <source>
        <dbReference type="Proteomes" id="UP000322110"/>
    </source>
</evidence>
<keyword evidence="5 8" id="KW-0457">Lysine biosynthesis</keyword>
<evidence type="ECO:0000256" key="2">
    <source>
        <dbReference type="ARBA" id="ARBA00022793"/>
    </source>
</evidence>
<dbReference type="InterPro" id="IPR022653">
    <property type="entry name" value="De-COase2_pyr-phos_BS"/>
</dbReference>
<dbReference type="InterPro" id="IPR029066">
    <property type="entry name" value="PLP-binding_barrel"/>
</dbReference>
<feature type="active site" description="Proton donor" evidence="7">
    <location>
        <position position="377"/>
    </location>
</feature>
<dbReference type="PRINTS" id="PR01179">
    <property type="entry name" value="ODADCRBXLASE"/>
</dbReference>
<evidence type="ECO:0000256" key="7">
    <source>
        <dbReference type="PIRSR" id="PIRSR600183-50"/>
    </source>
</evidence>
<dbReference type="NCBIfam" id="TIGR01048">
    <property type="entry name" value="lysA"/>
    <property type="match status" value="1"/>
</dbReference>
<keyword evidence="4 5" id="KW-0456">Lyase</keyword>
<name>A0A5B2TJ37_9PROT</name>
<dbReference type="AlphaFoldDB" id="A0A5B2TJ37"/>
<dbReference type="GO" id="GO:0008836">
    <property type="term" value="F:diaminopimelate decarboxylase activity"/>
    <property type="evidence" value="ECO:0007669"/>
    <property type="project" value="UniProtKB-UniRule"/>
</dbReference>
<dbReference type="Gene3D" id="3.20.20.10">
    <property type="entry name" value="Alanine racemase"/>
    <property type="match status" value="1"/>
</dbReference>
<dbReference type="Gene3D" id="2.40.37.10">
    <property type="entry name" value="Lyase, Ornithine Decarboxylase, Chain A, domain 1"/>
    <property type="match status" value="1"/>
</dbReference>
<feature type="binding site" evidence="5">
    <location>
        <position position="267"/>
    </location>
    <ligand>
        <name>pyridoxal 5'-phosphate</name>
        <dbReference type="ChEBI" id="CHEBI:597326"/>
    </ligand>
</feature>
<dbReference type="InterPro" id="IPR009006">
    <property type="entry name" value="Ala_racemase/Decarboxylase_C"/>
</dbReference>
<feature type="binding site" evidence="5">
    <location>
        <begin position="301"/>
        <end position="304"/>
    </location>
    <ligand>
        <name>pyridoxal 5'-phosphate</name>
        <dbReference type="ChEBI" id="CHEBI:597326"/>
    </ligand>
</feature>
<dbReference type="PROSITE" id="PS00878">
    <property type="entry name" value="ODR_DC_2_1"/>
    <property type="match status" value="1"/>
</dbReference>
<dbReference type="Proteomes" id="UP000322110">
    <property type="component" value="Unassembled WGS sequence"/>
</dbReference>
<dbReference type="OrthoDB" id="9802241at2"/>
<evidence type="ECO:0000256" key="8">
    <source>
        <dbReference type="RuleBase" id="RU003738"/>
    </source>
</evidence>
<feature type="binding site" evidence="5">
    <location>
        <position position="304"/>
    </location>
    <ligand>
        <name>substrate</name>
    </ligand>
</feature>
<proteinExistence type="inferred from homology"/>
<comment type="similarity">
    <text evidence="5">Belongs to the Orn/Lys/Arg decarboxylase class-II family. LysA subfamily.</text>
</comment>
<evidence type="ECO:0000256" key="5">
    <source>
        <dbReference type="HAMAP-Rule" id="MF_02120"/>
    </source>
</evidence>
<dbReference type="PANTHER" id="PTHR43727:SF2">
    <property type="entry name" value="GROUP IV DECARBOXYLASE"/>
    <property type="match status" value="1"/>
</dbReference>
<dbReference type="GO" id="GO:0030170">
    <property type="term" value="F:pyridoxal phosphate binding"/>
    <property type="evidence" value="ECO:0007669"/>
    <property type="project" value="UniProtKB-UniRule"/>
</dbReference>
<feature type="binding site" evidence="5">
    <location>
        <position position="349"/>
    </location>
    <ligand>
        <name>substrate</name>
    </ligand>
</feature>
<dbReference type="EMBL" id="VUKA01000001">
    <property type="protein sequence ID" value="KAA2214502.1"/>
    <property type="molecule type" value="Genomic_DNA"/>
</dbReference>
<sequence>MAAPLPAPQGADNPDPSFEDLIAARPALRMDAQDGLLMEEVPLARIAREVGTPAWVYSANTLRRRYGALRDALKGAGLSASIHYAAKANDSQAVLRVLAAEGAGADIVSAGELRATLAAGIPAAATVFSGVGKQAHEIAFALAEGIFQLNAESAEEIEMISAIASGMGLEAPMSIRVNPDVDAGTHAKITTGRAENKFGIAFDDAPELYARMAALPGIRPVGIATHIGSQITGGVSAYRAAYGRLAEMVRDLQARGLPVRRVDCGGGLGIPYRDEVPAPPEALAGAIKATLGELGLPVMLEPGRWIAGPAGVLLASVILQKQGTQKQGTGRRFVVLDAAMNDLARPSMYDAWHGILPLSPIAAKAALSPADVVGPVCESGDTFARERPLPMLDPGDLVAFLDAGAYGAVMSSTYNARPLAAEVLVDGNRHAVIRPRQTPEDLLAQQRIPDWLMAAGTAPLAS</sequence>
<keyword evidence="11" id="KW-1185">Reference proteome</keyword>
<reference evidence="10 11" key="1">
    <citation type="journal article" date="2015" name="Int. J. Syst. Evol. Microbiol.">
        <title>Roseomonas oryzae sp. nov., isolated from paddy rhizosphere soil.</title>
        <authorList>
            <person name="Ramaprasad E.V."/>
            <person name="Sasikala Ch."/>
            <person name="Ramana Ch.V."/>
        </authorList>
    </citation>
    <scope>NUCLEOTIDE SEQUENCE [LARGE SCALE GENOMIC DNA]</scope>
    <source>
        <strain evidence="10 11">KCTC 42542</strain>
    </source>
</reference>
<dbReference type="RefSeq" id="WP_149810438.1">
    <property type="nucleotide sequence ID" value="NZ_VUKA01000001.1"/>
</dbReference>
<feature type="modified residue" description="N6-(pyridoxal phosphate)lysine" evidence="5 7">
    <location>
        <position position="87"/>
    </location>
</feature>
<evidence type="ECO:0000256" key="4">
    <source>
        <dbReference type="ARBA" id="ARBA00023239"/>
    </source>
</evidence>
<feature type="domain" description="Orn/DAP/Arg decarboxylase 2 N-terminal" evidence="9">
    <location>
        <begin position="62"/>
        <end position="307"/>
    </location>
</feature>
<evidence type="ECO:0000259" key="9">
    <source>
        <dbReference type="Pfam" id="PF02784"/>
    </source>
</evidence>
<dbReference type="PRINTS" id="PR01181">
    <property type="entry name" value="DAPDCRBXLASE"/>
</dbReference>
<evidence type="ECO:0000256" key="1">
    <source>
        <dbReference type="ARBA" id="ARBA00001933"/>
    </source>
</evidence>
<feature type="binding site" evidence="5">
    <location>
        <position position="406"/>
    </location>
    <ligand>
        <name>substrate</name>
    </ligand>
</feature>
<dbReference type="EC" id="4.1.1.20" evidence="5 6"/>
<comment type="function">
    <text evidence="5">Specifically catalyzes the decarboxylation of meso-diaminopimelate (meso-DAP) to L-lysine.</text>
</comment>